<feature type="compositionally biased region" description="Basic and acidic residues" evidence="1">
    <location>
        <begin position="171"/>
        <end position="182"/>
    </location>
</feature>
<feature type="compositionally biased region" description="Polar residues" evidence="1">
    <location>
        <begin position="245"/>
        <end position="267"/>
    </location>
</feature>
<feature type="compositionally biased region" description="Basic residues" evidence="1">
    <location>
        <begin position="269"/>
        <end position="279"/>
    </location>
</feature>
<feature type="non-terminal residue" evidence="2">
    <location>
        <position position="1"/>
    </location>
</feature>
<dbReference type="SUPFAM" id="SSF69279">
    <property type="entry name" value="Phage tail proteins"/>
    <property type="match status" value="1"/>
</dbReference>
<evidence type="ECO:0000256" key="1">
    <source>
        <dbReference type="SAM" id="MobiDB-lite"/>
    </source>
</evidence>
<gene>
    <name evidence="2" type="ORF">S03H2_36663</name>
</gene>
<reference evidence="2" key="1">
    <citation type="journal article" date="2014" name="Front. Microbiol.">
        <title>High frequency of phylogenetically diverse reductive dehalogenase-homologous genes in deep subseafloor sedimentary metagenomes.</title>
        <authorList>
            <person name="Kawai M."/>
            <person name="Futagami T."/>
            <person name="Toyoda A."/>
            <person name="Takaki Y."/>
            <person name="Nishi S."/>
            <person name="Hori S."/>
            <person name="Arai W."/>
            <person name="Tsubouchi T."/>
            <person name="Morono Y."/>
            <person name="Uchiyama I."/>
            <person name="Ito T."/>
            <person name="Fujiyama A."/>
            <person name="Inagaki F."/>
            <person name="Takami H."/>
        </authorList>
    </citation>
    <scope>NUCLEOTIDE SEQUENCE</scope>
    <source>
        <strain evidence="2">Expedition CK06-06</strain>
    </source>
</reference>
<comment type="caution">
    <text evidence="2">The sequence shown here is derived from an EMBL/GenBank/DDBJ whole genome shotgun (WGS) entry which is preliminary data.</text>
</comment>
<organism evidence="2">
    <name type="scientific">marine sediment metagenome</name>
    <dbReference type="NCBI Taxonomy" id="412755"/>
    <lineage>
        <taxon>unclassified sequences</taxon>
        <taxon>metagenomes</taxon>
        <taxon>ecological metagenomes</taxon>
    </lineage>
</organism>
<feature type="region of interest" description="Disordered" evidence="1">
    <location>
        <begin position="170"/>
        <end position="202"/>
    </location>
</feature>
<feature type="non-terminal residue" evidence="2">
    <location>
        <position position="279"/>
    </location>
</feature>
<feature type="region of interest" description="Disordered" evidence="1">
    <location>
        <begin position="245"/>
        <end position="279"/>
    </location>
</feature>
<dbReference type="AlphaFoldDB" id="X1GKG2"/>
<dbReference type="EMBL" id="BARU01022512">
    <property type="protein sequence ID" value="GAH57672.1"/>
    <property type="molecule type" value="Genomic_DNA"/>
</dbReference>
<proteinExistence type="predicted"/>
<protein>
    <submittedName>
        <fullName evidence="2">Uncharacterized protein</fullName>
    </submittedName>
</protein>
<sequence length="279" mass="31133">WYPPGLVVTFSWGYAGRMAQTRRMKIRKIKGVGGGSLRLEGFSKEFDLDRVQRTRAFENATYVDVAVQIAKEHGYPEELINVPDADTVILPVYDLINQVAETDAAMLRRLVEDLPQFVFWMTEAGFYFNEPGYNKKPRRVIEYREGVLLGNVTGMSSDINLIRNPVKVTKKSHDPKAKKTKEASAGSEEEGPVLGPWEPGLSEKGEEVGVLFDAKTGTSTKTYQKGNTIVYYQGGLPVLLSVVASTDQEEVSPTSETDQAGVQQEANQKIKKKKNKRIK</sequence>
<accession>X1GKG2</accession>
<evidence type="ECO:0000313" key="2">
    <source>
        <dbReference type="EMBL" id="GAH57672.1"/>
    </source>
</evidence>
<name>X1GKG2_9ZZZZ</name>